<dbReference type="Proteomes" id="UP000324065">
    <property type="component" value="Unassembled WGS sequence"/>
</dbReference>
<feature type="domain" description="EamA" evidence="3">
    <location>
        <begin position="224"/>
        <end position="354"/>
    </location>
</feature>
<dbReference type="SUPFAM" id="SSF103481">
    <property type="entry name" value="Multidrug resistance efflux transporter EmrE"/>
    <property type="match status" value="2"/>
</dbReference>
<sequence length="370" mass="38488">MEAPPSERHPWSVHVTGVSPCPGRTGPGKGGVGRPCPPPVTRNTPMTSPRPAEPSRGPGPATAGPAAREDSAKGTDDRPFAGILFMLAAVALFSVMDTLAKALTPHFPVGQILFFRAAAALVILVPLALRLAGPGAWGRIRGAEVTLLVAGLLGAGALVSFLMAWRTLPLVEVAAILFAAPLIVTALSVPLLKEPVGVHRWSAVLLGFVGVLIVLQPGGAVFGIGALWGGLGVLSYSLWFISLRRAGKTVSSYVVAVTNAVIMLLLALPLILWAWVPPTPMQALGLIAIGAVGGLAQFCLVRAFSLAPASLIAPFDYSYILYATVLGYVVFGDFPAPTTWAGVALLTVAGLYIIHRERVTAARKRAADPS</sequence>
<feature type="transmembrane region" description="Helical" evidence="2">
    <location>
        <begin position="282"/>
        <end position="304"/>
    </location>
</feature>
<feature type="compositionally biased region" description="Basic and acidic residues" evidence="1">
    <location>
        <begin position="1"/>
        <end position="10"/>
    </location>
</feature>
<dbReference type="PANTHER" id="PTHR22911:SF135">
    <property type="entry name" value="BLR4310 PROTEIN"/>
    <property type="match status" value="1"/>
</dbReference>
<comment type="caution">
    <text evidence="4">The sequence shown here is derived from an EMBL/GenBank/DDBJ whole genome shotgun (WGS) entry which is preliminary data.</text>
</comment>
<feature type="transmembrane region" description="Helical" evidence="2">
    <location>
        <begin position="145"/>
        <end position="165"/>
    </location>
</feature>
<gene>
    <name evidence="4" type="ORF">F1188_01150</name>
</gene>
<feature type="transmembrane region" description="Helical" evidence="2">
    <location>
        <begin position="253"/>
        <end position="276"/>
    </location>
</feature>
<dbReference type="InterPro" id="IPR037185">
    <property type="entry name" value="EmrE-like"/>
</dbReference>
<feature type="domain" description="EamA" evidence="3">
    <location>
        <begin position="81"/>
        <end position="215"/>
    </location>
</feature>
<evidence type="ECO:0000256" key="2">
    <source>
        <dbReference type="SAM" id="Phobius"/>
    </source>
</evidence>
<feature type="transmembrane region" description="Helical" evidence="2">
    <location>
        <begin position="221"/>
        <end position="241"/>
    </location>
</feature>
<protein>
    <submittedName>
        <fullName evidence="4">DMT family transporter</fullName>
    </submittedName>
</protein>
<evidence type="ECO:0000256" key="1">
    <source>
        <dbReference type="SAM" id="MobiDB-lite"/>
    </source>
</evidence>
<accession>A0A5M6IGW8</accession>
<dbReference type="OrthoDB" id="9812899at2"/>
<keyword evidence="2" id="KW-1133">Transmembrane helix</keyword>
<evidence type="ECO:0000259" key="3">
    <source>
        <dbReference type="Pfam" id="PF00892"/>
    </source>
</evidence>
<feature type="transmembrane region" description="Helical" evidence="2">
    <location>
        <begin position="171"/>
        <end position="191"/>
    </location>
</feature>
<dbReference type="InterPro" id="IPR000620">
    <property type="entry name" value="EamA_dom"/>
</dbReference>
<keyword evidence="5" id="KW-1185">Reference proteome</keyword>
<keyword evidence="2" id="KW-0812">Transmembrane</keyword>
<feature type="transmembrane region" description="Helical" evidence="2">
    <location>
        <begin position="80"/>
        <end position="100"/>
    </location>
</feature>
<feature type="transmembrane region" description="Helical" evidence="2">
    <location>
        <begin position="311"/>
        <end position="331"/>
    </location>
</feature>
<proteinExistence type="predicted"/>
<dbReference type="PANTHER" id="PTHR22911">
    <property type="entry name" value="ACYL-MALONYL CONDENSING ENZYME-RELATED"/>
    <property type="match status" value="1"/>
</dbReference>
<feature type="region of interest" description="Disordered" evidence="1">
    <location>
        <begin position="1"/>
        <end position="74"/>
    </location>
</feature>
<feature type="transmembrane region" description="Helical" evidence="2">
    <location>
        <begin position="198"/>
        <end position="215"/>
    </location>
</feature>
<feature type="transmembrane region" description="Helical" evidence="2">
    <location>
        <begin position="337"/>
        <end position="355"/>
    </location>
</feature>
<name>A0A5M6IGW8_9PROT</name>
<dbReference type="AlphaFoldDB" id="A0A5M6IGW8"/>
<keyword evidence="2" id="KW-0472">Membrane</keyword>
<dbReference type="EMBL" id="VWPJ01000001">
    <property type="protein sequence ID" value="KAA5607402.1"/>
    <property type="molecule type" value="Genomic_DNA"/>
</dbReference>
<dbReference type="GO" id="GO:0016020">
    <property type="term" value="C:membrane"/>
    <property type="evidence" value="ECO:0007669"/>
    <property type="project" value="InterPro"/>
</dbReference>
<evidence type="ECO:0000313" key="5">
    <source>
        <dbReference type="Proteomes" id="UP000324065"/>
    </source>
</evidence>
<organism evidence="4 5">
    <name type="scientific">Roseospira marina</name>
    <dbReference type="NCBI Taxonomy" id="140057"/>
    <lineage>
        <taxon>Bacteria</taxon>
        <taxon>Pseudomonadati</taxon>
        <taxon>Pseudomonadota</taxon>
        <taxon>Alphaproteobacteria</taxon>
        <taxon>Rhodospirillales</taxon>
        <taxon>Rhodospirillaceae</taxon>
        <taxon>Roseospira</taxon>
    </lineage>
</organism>
<feature type="transmembrane region" description="Helical" evidence="2">
    <location>
        <begin position="112"/>
        <end position="133"/>
    </location>
</feature>
<dbReference type="Pfam" id="PF00892">
    <property type="entry name" value="EamA"/>
    <property type="match status" value="2"/>
</dbReference>
<reference evidence="4 5" key="1">
    <citation type="submission" date="2019-09" db="EMBL/GenBank/DDBJ databases">
        <title>Genome sequence of Roseospira marina, one of the more divergent members of the non-sulfur purple photosynthetic bacterial family, the Rhodospirillaceae.</title>
        <authorList>
            <person name="Meyer T."/>
            <person name="Kyndt J."/>
        </authorList>
    </citation>
    <scope>NUCLEOTIDE SEQUENCE [LARGE SCALE GENOMIC DNA]</scope>
    <source>
        <strain evidence="4 5">DSM 15113</strain>
    </source>
</reference>
<evidence type="ECO:0000313" key="4">
    <source>
        <dbReference type="EMBL" id="KAA5607402.1"/>
    </source>
</evidence>